<evidence type="ECO:0000313" key="19">
    <source>
        <dbReference type="EMBL" id="GAA4084103.1"/>
    </source>
</evidence>
<keyword evidence="8" id="KW-0479">Metal-binding</keyword>
<evidence type="ECO:0000256" key="8">
    <source>
        <dbReference type="ARBA" id="ARBA00022723"/>
    </source>
</evidence>
<dbReference type="Gene3D" id="3.40.1380.20">
    <property type="entry name" value="Pyruvate kinase, C-terminal domain"/>
    <property type="match status" value="1"/>
</dbReference>
<evidence type="ECO:0000259" key="17">
    <source>
        <dbReference type="Pfam" id="PF00224"/>
    </source>
</evidence>
<comment type="cofactor">
    <cofactor evidence="1">
        <name>K(+)</name>
        <dbReference type="ChEBI" id="CHEBI:29103"/>
    </cofactor>
</comment>
<comment type="similarity">
    <text evidence="3 16">Belongs to the pyruvate kinase family.</text>
</comment>
<comment type="caution">
    <text evidence="19">The sequence shown here is derived from an EMBL/GenBank/DDBJ whole genome shotgun (WGS) entry which is preliminary data.</text>
</comment>
<organism evidence="19 20">
    <name type="scientific">Actinomadura miaoliensis</name>
    <dbReference type="NCBI Taxonomy" id="430685"/>
    <lineage>
        <taxon>Bacteria</taxon>
        <taxon>Bacillati</taxon>
        <taxon>Actinomycetota</taxon>
        <taxon>Actinomycetes</taxon>
        <taxon>Streptosporangiales</taxon>
        <taxon>Thermomonosporaceae</taxon>
        <taxon>Actinomadura</taxon>
    </lineage>
</organism>
<keyword evidence="10 16" id="KW-0418">Kinase</keyword>
<dbReference type="Pfam" id="PF00224">
    <property type="entry name" value="PK"/>
    <property type="match status" value="1"/>
</dbReference>
<evidence type="ECO:0000256" key="6">
    <source>
        <dbReference type="ARBA" id="ARBA00018587"/>
    </source>
</evidence>
<dbReference type="Proteomes" id="UP001500683">
    <property type="component" value="Unassembled WGS sequence"/>
</dbReference>
<dbReference type="InterPro" id="IPR015813">
    <property type="entry name" value="Pyrv/PenolPyrv_kinase-like_dom"/>
</dbReference>
<proteinExistence type="inferred from homology"/>
<keyword evidence="14 19" id="KW-0670">Pyruvate</keyword>
<evidence type="ECO:0000256" key="15">
    <source>
        <dbReference type="NCBIfam" id="TIGR01064"/>
    </source>
</evidence>
<dbReference type="InterPro" id="IPR040442">
    <property type="entry name" value="Pyrv_kinase-like_dom_sf"/>
</dbReference>
<evidence type="ECO:0000256" key="13">
    <source>
        <dbReference type="ARBA" id="ARBA00023152"/>
    </source>
</evidence>
<comment type="catalytic activity">
    <reaction evidence="16">
        <text>pyruvate + ATP = phosphoenolpyruvate + ADP + H(+)</text>
        <dbReference type="Rhea" id="RHEA:18157"/>
        <dbReference type="ChEBI" id="CHEBI:15361"/>
        <dbReference type="ChEBI" id="CHEBI:15378"/>
        <dbReference type="ChEBI" id="CHEBI:30616"/>
        <dbReference type="ChEBI" id="CHEBI:58702"/>
        <dbReference type="ChEBI" id="CHEBI:456216"/>
        <dbReference type="EC" id="2.7.1.40"/>
    </reaction>
</comment>
<evidence type="ECO:0000256" key="16">
    <source>
        <dbReference type="RuleBase" id="RU000504"/>
    </source>
</evidence>
<dbReference type="EMBL" id="BAAAZG010000036">
    <property type="protein sequence ID" value="GAA4084103.1"/>
    <property type="molecule type" value="Genomic_DNA"/>
</dbReference>
<evidence type="ECO:0000256" key="12">
    <source>
        <dbReference type="ARBA" id="ARBA00022842"/>
    </source>
</evidence>
<evidence type="ECO:0000256" key="5">
    <source>
        <dbReference type="ARBA" id="ARBA00012142"/>
    </source>
</evidence>
<evidence type="ECO:0000256" key="4">
    <source>
        <dbReference type="ARBA" id="ARBA00011881"/>
    </source>
</evidence>
<keyword evidence="12 16" id="KW-0460">Magnesium</keyword>
<dbReference type="PROSITE" id="PS00110">
    <property type="entry name" value="PYRUVATE_KINASE"/>
    <property type="match status" value="1"/>
</dbReference>
<dbReference type="InterPro" id="IPR015793">
    <property type="entry name" value="Pyrv_Knase_brl"/>
</dbReference>
<keyword evidence="13 16" id="KW-0324">Glycolysis</keyword>
<keyword evidence="11" id="KW-0067">ATP-binding</keyword>
<dbReference type="InterPro" id="IPR015806">
    <property type="entry name" value="Pyrv_Knase_insert_dom_sf"/>
</dbReference>
<dbReference type="Gene3D" id="2.40.33.10">
    <property type="entry name" value="PK beta-barrel domain-like"/>
    <property type="match status" value="1"/>
</dbReference>
<keyword evidence="9" id="KW-0547">Nucleotide-binding</keyword>
<dbReference type="InterPro" id="IPR018209">
    <property type="entry name" value="Pyrv_Knase_AS"/>
</dbReference>
<dbReference type="InterPro" id="IPR036918">
    <property type="entry name" value="Pyrv_Knase_C_sf"/>
</dbReference>
<dbReference type="Pfam" id="PF02887">
    <property type="entry name" value="PK_C"/>
    <property type="match status" value="1"/>
</dbReference>
<comment type="subunit">
    <text evidence="4">Homotetramer.</text>
</comment>
<dbReference type="GO" id="GO:0016301">
    <property type="term" value="F:kinase activity"/>
    <property type="evidence" value="ECO:0007669"/>
    <property type="project" value="UniProtKB-KW"/>
</dbReference>
<accession>A0ABP7W9E1</accession>
<dbReference type="NCBIfam" id="NF004978">
    <property type="entry name" value="PRK06354.1"/>
    <property type="match status" value="1"/>
</dbReference>
<evidence type="ECO:0000256" key="1">
    <source>
        <dbReference type="ARBA" id="ARBA00001958"/>
    </source>
</evidence>
<dbReference type="InterPro" id="IPR011037">
    <property type="entry name" value="Pyrv_Knase-like_insert_dom_sf"/>
</dbReference>
<keyword evidence="7 16" id="KW-0808">Transferase</keyword>
<dbReference type="InterPro" id="IPR001697">
    <property type="entry name" value="Pyr_Knase"/>
</dbReference>
<dbReference type="EC" id="2.7.1.40" evidence="5 15"/>
<dbReference type="InterPro" id="IPR015795">
    <property type="entry name" value="Pyrv_Knase_C"/>
</dbReference>
<evidence type="ECO:0000256" key="14">
    <source>
        <dbReference type="ARBA" id="ARBA00023317"/>
    </source>
</evidence>
<feature type="domain" description="Pyruvate kinase C-terminal" evidence="18">
    <location>
        <begin position="356"/>
        <end position="468"/>
    </location>
</feature>
<name>A0ABP7W9E1_9ACTN</name>
<evidence type="ECO:0000256" key="10">
    <source>
        <dbReference type="ARBA" id="ARBA00022777"/>
    </source>
</evidence>
<sequence>MHVTRRAKIVSTIGPACSSEEQIHALVEAGIDVARLNMSHGEHAVHEQVYHRLRAAAEATGRGVGILADLQGPKIRVGRFPDGPVRLTLGDEFTITTEDVPGNRQQVSTTYQGLPGDVAPGDTILVDDGRVALRVTEVDGPRVRTTVTVGGMVSDNKGLNLPGVPVSVPALTDKDETDLRWALRLGVDMVALSFVRTPEDAAICYQIMDEEGVRVPLIAKIEKPQAVERLPEIVAAFDGIMVARGDLGVELPLEQVPIVQKRAIELCREKARPVIVATQMLDSMISSPRPTRAETSDVANAVFEGADAVMLSGETSVGQYPIESVQTMSRIVETAEKASLQATHTLARIPETVGGAIARAAAEVGAIVGAEALVAFTMSGETARRLSRYRSPIPLLAFTSVPATRGRLAHVWGVETFIVPHVDHTDEMFRQVEQALLELGRCQKGDRVVVVAGSPPGTPGSTNALRVLRIGDAIAGALRE</sequence>
<evidence type="ECO:0000256" key="3">
    <source>
        <dbReference type="ARBA" id="ARBA00008663"/>
    </source>
</evidence>
<keyword evidence="20" id="KW-1185">Reference proteome</keyword>
<gene>
    <name evidence="19" type="primary">pyk</name>
    <name evidence="19" type="ORF">GCM10022214_49880</name>
</gene>
<dbReference type="NCBIfam" id="NF004886">
    <property type="entry name" value="PRK06247.1"/>
    <property type="match status" value="1"/>
</dbReference>
<dbReference type="Gene3D" id="3.20.20.60">
    <property type="entry name" value="Phosphoenolpyruvate-binding domains"/>
    <property type="match status" value="1"/>
</dbReference>
<dbReference type="SUPFAM" id="SSF51621">
    <property type="entry name" value="Phosphoenolpyruvate/pyruvate domain"/>
    <property type="match status" value="1"/>
</dbReference>
<dbReference type="NCBIfam" id="NF004491">
    <property type="entry name" value="PRK05826.1"/>
    <property type="match status" value="1"/>
</dbReference>
<evidence type="ECO:0000313" key="20">
    <source>
        <dbReference type="Proteomes" id="UP001500683"/>
    </source>
</evidence>
<dbReference type="PRINTS" id="PR01050">
    <property type="entry name" value="PYRUVTKNASE"/>
</dbReference>
<comment type="pathway">
    <text evidence="2 16">Carbohydrate degradation; glycolysis; pyruvate from D-glyceraldehyde 3-phosphate: step 5/5.</text>
</comment>
<dbReference type="SUPFAM" id="SSF50800">
    <property type="entry name" value="PK beta-barrel domain-like"/>
    <property type="match status" value="1"/>
</dbReference>
<dbReference type="PANTHER" id="PTHR11817">
    <property type="entry name" value="PYRUVATE KINASE"/>
    <property type="match status" value="1"/>
</dbReference>
<evidence type="ECO:0000256" key="2">
    <source>
        <dbReference type="ARBA" id="ARBA00004997"/>
    </source>
</evidence>
<reference evidence="20" key="1">
    <citation type="journal article" date="2019" name="Int. J. Syst. Evol. Microbiol.">
        <title>The Global Catalogue of Microorganisms (GCM) 10K type strain sequencing project: providing services to taxonomists for standard genome sequencing and annotation.</title>
        <authorList>
            <consortium name="The Broad Institute Genomics Platform"/>
            <consortium name="The Broad Institute Genome Sequencing Center for Infectious Disease"/>
            <person name="Wu L."/>
            <person name="Ma J."/>
        </authorList>
    </citation>
    <scope>NUCLEOTIDE SEQUENCE [LARGE SCALE GENOMIC DNA]</scope>
    <source>
        <strain evidence="20">JCM 16702</strain>
    </source>
</reference>
<evidence type="ECO:0000259" key="18">
    <source>
        <dbReference type="Pfam" id="PF02887"/>
    </source>
</evidence>
<protein>
    <recommendedName>
        <fullName evidence="6 15">Pyruvate kinase</fullName>
        <ecNumber evidence="5 15">2.7.1.40</ecNumber>
    </recommendedName>
</protein>
<dbReference type="SUPFAM" id="SSF52935">
    <property type="entry name" value="PK C-terminal domain-like"/>
    <property type="match status" value="1"/>
</dbReference>
<dbReference type="NCBIfam" id="TIGR01064">
    <property type="entry name" value="pyruv_kin"/>
    <property type="match status" value="1"/>
</dbReference>
<evidence type="ECO:0000256" key="7">
    <source>
        <dbReference type="ARBA" id="ARBA00022679"/>
    </source>
</evidence>
<evidence type="ECO:0000256" key="9">
    <source>
        <dbReference type="ARBA" id="ARBA00022741"/>
    </source>
</evidence>
<evidence type="ECO:0000256" key="11">
    <source>
        <dbReference type="ARBA" id="ARBA00022840"/>
    </source>
</evidence>
<feature type="domain" description="Pyruvate kinase barrel" evidence="17">
    <location>
        <begin position="5"/>
        <end position="325"/>
    </location>
</feature>